<evidence type="ECO:0000313" key="2">
    <source>
        <dbReference type="EMBL" id="PVY41978.1"/>
    </source>
</evidence>
<dbReference type="AlphaFoldDB" id="A0A2U1AZZ2"/>
<comment type="caution">
    <text evidence="2">The sequence shown here is derived from an EMBL/GenBank/DDBJ whole genome shotgun (WGS) entry which is preliminary data.</text>
</comment>
<keyword evidence="1" id="KW-0732">Signal</keyword>
<reference evidence="2 3" key="1">
    <citation type="submission" date="2018-04" db="EMBL/GenBank/DDBJ databases">
        <title>Genomic Encyclopedia of Type Strains, Phase IV (KMG-IV): sequencing the most valuable type-strain genomes for metagenomic binning, comparative biology and taxonomic classification.</title>
        <authorList>
            <person name="Goeker M."/>
        </authorList>
    </citation>
    <scope>NUCLEOTIDE SEQUENCE [LARGE SCALE GENOMIC DNA]</scope>
    <source>
        <strain evidence="2 3">DSM 100231</strain>
    </source>
</reference>
<feature type="signal peptide" evidence="1">
    <location>
        <begin position="1"/>
        <end position="27"/>
    </location>
</feature>
<evidence type="ECO:0008006" key="4">
    <source>
        <dbReference type="Google" id="ProtNLM"/>
    </source>
</evidence>
<dbReference type="Proteomes" id="UP000245466">
    <property type="component" value="Unassembled WGS sequence"/>
</dbReference>
<gene>
    <name evidence="2" type="ORF">C8E01_104351</name>
</gene>
<evidence type="ECO:0000256" key="1">
    <source>
        <dbReference type="SAM" id="SignalP"/>
    </source>
</evidence>
<proteinExistence type="predicted"/>
<keyword evidence="3" id="KW-1185">Reference proteome</keyword>
<sequence>MRYLLSSHFRVCFYLLTFLLLSFASFAQQTKQYLPTGAPEAGEMLREMIAWQDSLRVIDYTLQDSSRLHASLDSLRQLGEEGKALARRVDSLSQAVAGESVLPEELKEVSTRLEHQLQEGRETLAAQLQPEELEQALQQLEEAGRKSTATRLPQSPAMGQLPASQDELKAKARQAALKAAGEPFTESFDKLGQAHADFDKYKGRASKVESMKDMRKGILGPNPLKGKHWTERLVVGSLWQAGKQERFFLDLGPTVAWRFSERLSAGLGGQYRLHLSVKEKPFVGGAERVGGYSLFSDFQIKSGFFARLQYEGLSAPVAHMDPLTQEETLGREWVSGLSAGLGKDYTLYKKLRGYALLQYNLLHEKDRAPYLHPLQGRVGFFLYGSDIFK</sequence>
<name>A0A2U1AZZ2_9BACT</name>
<dbReference type="OrthoDB" id="894088at2"/>
<accession>A0A2U1AZZ2</accession>
<protein>
    <recommendedName>
        <fullName evidence="4">Outer membrane protein with beta-barrel domain</fullName>
    </recommendedName>
</protein>
<dbReference type="EMBL" id="QEKI01000004">
    <property type="protein sequence ID" value="PVY41978.1"/>
    <property type="molecule type" value="Genomic_DNA"/>
</dbReference>
<feature type="chain" id="PRO_5015649558" description="Outer membrane protein with beta-barrel domain" evidence="1">
    <location>
        <begin position="28"/>
        <end position="389"/>
    </location>
</feature>
<organism evidence="2 3">
    <name type="scientific">Pontibacter virosus</name>
    <dbReference type="NCBI Taxonomy" id="1765052"/>
    <lineage>
        <taxon>Bacteria</taxon>
        <taxon>Pseudomonadati</taxon>
        <taxon>Bacteroidota</taxon>
        <taxon>Cytophagia</taxon>
        <taxon>Cytophagales</taxon>
        <taxon>Hymenobacteraceae</taxon>
        <taxon>Pontibacter</taxon>
    </lineage>
</organism>
<dbReference type="RefSeq" id="WP_116543008.1">
    <property type="nucleotide sequence ID" value="NZ_QEKI01000004.1"/>
</dbReference>
<evidence type="ECO:0000313" key="3">
    <source>
        <dbReference type="Proteomes" id="UP000245466"/>
    </source>
</evidence>